<dbReference type="Pfam" id="PF00072">
    <property type="entry name" value="Response_reg"/>
    <property type="match status" value="1"/>
</dbReference>
<dbReference type="KEGG" id="nde:NIDE2020"/>
<protein>
    <recommendedName>
        <fullName evidence="2">DNA-binding transcriptional regulator NtrC</fullName>
    </recommendedName>
    <alternativeName>
        <fullName evidence="14">Nitrogen regulation protein NR(I)</fullName>
    </alternativeName>
    <alternativeName>
        <fullName evidence="15">Nitrogen regulator I</fullName>
    </alternativeName>
</protein>
<feature type="domain" description="Sigma-54 factor interaction" evidence="17">
    <location>
        <begin position="141"/>
        <end position="370"/>
    </location>
</feature>
<evidence type="ECO:0000256" key="12">
    <source>
        <dbReference type="ARBA" id="ARBA00023163"/>
    </source>
</evidence>
<evidence type="ECO:0000256" key="13">
    <source>
        <dbReference type="ARBA" id="ARBA00023231"/>
    </source>
</evidence>
<organism evidence="19 20">
    <name type="scientific">Nitrospira defluvii</name>
    <dbReference type="NCBI Taxonomy" id="330214"/>
    <lineage>
        <taxon>Bacteria</taxon>
        <taxon>Pseudomonadati</taxon>
        <taxon>Nitrospirota</taxon>
        <taxon>Nitrospiria</taxon>
        <taxon>Nitrospirales</taxon>
        <taxon>Nitrospiraceae</taxon>
        <taxon>Nitrospira</taxon>
    </lineage>
</organism>
<evidence type="ECO:0000256" key="14">
    <source>
        <dbReference type="ARBA" id="ARBA00029881"/>
    </source>
</evidence>
<dbReference type="InterPro" id="IPR002078">
    <property type="entry name" value="Sigma_54_int"/>
</dbReference>
<keyword evidence="20" id="KW-1185">Reference proteome</keyword>
<dbReference type="SMART" id="SM00382">
    <property type="entry name" value="AAA"/>
    <property type="match status" value="1"/>
</dbReference>
<dbReference type="InterPro" id="IPR009057">
    <property type="entry name" value="Homeodomain-like_sf"/>
</dbReference>
<dbReference type="SUPFAM" id="SSF46689">
    <property type="entry name" value="Homeodomain-like"/>
    <property type="match status" value="1"/>
</dbReference>
<evidence type="ECO:0000256" key="2">
    <source>
        <dbReference type="ARBA" id="ARBA00019059"/>
    </source>
</evidence>
<dbReference type="GO" id="GO:0005737">
    <property type="term" value="C:cytoplasm"/>
    <property type="evidence" value="ECO:0007669"/>
    <property type="project" value="UniProtKB-SubCell"/>
</dbReference>
<dbReference type="Gene3D" id="1.10.10.60">
    <property type="entry name" value="Homeodomain-like"/>
    <property type="match status" value="1"/>
</dbReference>
<evidence type="ECO:0000256" key="4">
    <source>
        <dbReference type="ARBA" id="ARBA00022491"/>
    </source>
</evidence>
<evidence type="ECO:0000256" key="5">
    <source>
        <dbReference type="ARBA" id="ARBA00022553"/>
    </source>
</evidence>
<evidence type="ECO:0000256" key="11">
    <source>
        <dbReference type="ARBA" id="ARBA00023159"/>
    </source>
</evidence>
<keyword evidence="9" id="KW-0805">Transcription regulation</keyword>
<dbReference type="InterPro" id="IPR025943">
    <property type="entry name" value="Sigma_54_int_dom_ATP-bd_2"/>
</dbReference>
<sequence length="448" mass="50062">MKPIVLVADDDPSILEILKLGFRTKGYEVITASDGKSAIQAIEQNRPDLLVLDIEMPHLTGIEVLRHLRKDWPTLPVVIMTAHGTISLAVEAMKEGATEFITKPFEMEQLLLVIQKALEREGLRREVEVLRNEVDSRYETISSVNAEMLRILTTAQKAAQSDATILLLGESGVGKDLLARCIHAWSPRRNKIFTPVNCVALTEELLESELFGHEKGAFTGAHTQKLGKLEVAAGGTVFLDEIGDMKPALQAKLLRFLQNREFDRVGGTRSIKVDVRIVAATNRNLQQAVKDGAFRADLFFRLNVVSLTIPPLRNRQEDIPQLIERSLARLCRDMKRPMSHMSPSAIKKLASYAWPGNVRELENAIERAVVLKTGNLLEPEDFALHSLELQQQESPVNYLPFHDSVEHHKVFIIRDALAKTGGSRAQAAELLGLQPTYLSRLIKQMNIS</sequence>
<evidence type="ECO:0000259" key="17">
    <source>
        <dbReference type="PROSITE" id="PS50045"/>
    </source>
</evidence>
<evidence type="ECO:0000256" key="6">
    <source>
        <dbReference type="ARBA" id="ARBA00022741"/>
    </source>
</evidence>
<dbReference type="Gene3D" id="3.40.50.300">
    <property type="entry name" value="P-loop containing nucleotide triphosphate hydrolases"/>
    <property type="match status" value="1"/>
</dbReference>
<dbReference type="Pfam" id="PF02954">
    <property type="entry name" value="HTH_8"/>
    <property type="match status" value="1"/>
</dbReference>
<evidence type="ECO:0000313" key="19">
    <source>
        <dbReference type="EMBL" id="CBK41740.1"/>
    </source>
</evidence>
<accession>D8PET1</accession>
<dbReference type="GO" id="GO:0006355">
    <property type="term" value="P:regulation of DNA-templated transcription"/>
    <property type="evidence" value="ECO:0007669"/>
    <property type="project" value="InterPro"/>
</dbReference>
<evidence type="ECO:0000256" key="15">
    <source>
        <dbReference type="ARBA" id="ARBA00031910"/>
    </source>
</evidence>
<evidence type="ECO:0000313" key="20">
    <source>
        <dbReference type="Proteomes" id="UP000001660"/>
    </source>
</evidence>
<feature type="modified residue" description="4-aspartylphosphate" evidence="16">
    <location>
        <position position="53"/>
    </location>
</feature>
<evidence type="ECO:0000256" key="9">
    <source>
        <dbReference type="ARBA" id="ARBA00023015"/>
    </source>
</evidence>
<dbReference type="Gene3D" id="1.10.8.60">
    <property type="match status" value="1"/>
</dbReference>
<dbReference type="Proteomes" id="UP000001660">
    <property type="component" value="Chromosome"/>
</dbReference>
<keyword evidence="7" id="KW-0067">ATP-binding</keyword>
<dbReference type="PROSITE" id="PS50045">
    <property type="entry name" value="SIGMA54_INTERACT_4"/>
    <property type="match status" value="1"/>
</dbReference>
<dbReference type="InterPro" id="IPR011006">
    <property type="entry name" value="CheY-like_superfamily"/>
</dbReference>
<feature type="domain" description="Response regulatory" evidence="18">
    <location>
        <begin position="4"/>
        <end position="118"/>
    </location>
</feature>
<dbReference type="STRING" id="330214.NIDE2020"/>
<keyword evidence="4" id="KW-0678">Repressor</keyword>
<dbReference type="PROSITE" id="PS00676">
    <property type="entry name" value="SIGMA54_INTERACT_2"/>
    <property type="match status" value="1"/>
</dbReference>
<dbReference type="GO" id="GO:0000160">
    <property type="term" value="P:phosphorelay signal transduction system"/>
    <property type="evidence" value="ECO:0007669"/>
    <property type="project" value="UniProtKB-KW"/>
</dbReference>
<dbReference type="InterPro" id="IPR025944">
    <property type="entry name" value="Sigma_54_int_dom_CS"/>
</dbReference>
<dbReference type="Pfam" id="PF00158">
    <property type="entry name" value="Sigma54_activat"/>
    <property type="match status" value="1"/>
</dbReference>
<dbReference type="PROSITE" id="PS00675">
    <property type="entry name" value="SIGMA54_INTERACT_1"/>
    <property type="match status" value="1"/>
</dbReference>
<keyword evidence="12" id="KW-0804">Transcription</keyword>
<evidence type="ECO:0000256" key="10">
    <source>
        <dbReference type="ARBA" id="ARBA00023125"/>
    </source>
</evidence>
<dbReference type="EMBL" id="FP929003">
    <property type="protein sequence ID" value="CBK41740.1"/>
    <property type="molecule type" value="Genomic_DNA"/>
</dbReference>
<dbReference type="eggNOG" id="COG2204">
    <property type="taxonomic scope" value="Bacteria"/>
</dbReference>
<dbReference type="PRINTS" id="PR01590">
    <property type="entry name" value="HTHFIS"/>
</dbReference>
<dbReference type="SUPFAM" id="SSF52172">
    <property type="entry name" value="CheY-like"/>
    <property type="match status" value="1"/>
</dbReference>
<dbReference type="InterPro" id="IPR001789">
    <property type="entry name" value="Sig_transdc_resp-reg_receiver"/>
</dbReference>
<comment type="subcellular location">
    <subcellularLocation>
        <location evidence="1">Cytoplasm</location>
    </subcellularLocation>
</comment>
<keyword evidence="13" id="KW-0535">Nitrogen fixation</keyword>
<proteinExistence type="predicted"/>
<evidence type="ECO:0000256" key="7">
    <source>
        <dbReference type="ARBA" id="ARBA00022840"/>
    </source>
</evidence>
<dbReference type="OrthoDB" id="9763792at2"/>
<keyword evidence="10" id="KW-0238">DNA-binding</keyword>
<dbReference type="PROSITE" id="PS50110">
    <property type="entry name" value="RESPONSE_REGULATORY"/>
    <property type="match status" value="1"/>
</dbReference>
<dbReference type="PROSITE" id="PS00688">
    <property type="entry name" value="SIGMA54_INTERACT_3"/>
    <property type="match status" value="1"/>
</dbReference>
<dbReference type="InterPro" id="IPR003593">
    <property type="entry name" value="AAA+_ATPase"/>
</dbReference>
<dbReference type="Gene3D" id="3.40.50.2300">
    <property type="match status" value="1"/>
</dbReference>
<evidence type="ECO:0000259" key="18">
    <source>
        <dbReference type="PROSITE" id="PS50110"/>
    </source>
</evidence>
<dbReference type="SMART" id="SM00448">
    <property type="entry name" value="REC"/>
    <property type="match status" value="1"/>
</dbReference>
<keyword evidence="8" id="KW-0902">Two-component regulatory system</keyword>
<dbReference type="Pfam" id="PF25601">
    <property type="entry name" value="AAA_lid_14"/>
    <property type="match status" value="1"/>
</dbReference>
<evidence type="ECO:0000256" key="1">
    <source>
        <dbReference type="ARBA" id="ARBA00004496"/>
    </source>
</evidence>
<dbReference type="InterPro" id="IPR027417">
    <property type="entry name" value="P-loop_NTPase"/>
</dbReference>
<dbReference type="FunFam" id="3.40.50.300:FF:000006">
    <property type="entry name" value="DNA-binding transcriptional regulator NtrC"/>
    <property type="match status" value="1"/>
</dbReference>
<evidence type="ECO:0000256" key="16">
    <source>
        <dbReference type="PROSITE-ProRule" id="PRU00169"/>
    </source>
</evidence>
<dbReference type="InterPro" id="IPR002197">
    <property type="entry name" value="HTH_Fis"/>
</dbReference>
<keyword evidence="11" id="KW-0010">Activator</keyword>
<dbReference type="InterPro" id="IPR025662">
    <property type="entry name" value="Sigma_54_int_dom_ATP-bd_1"/>
</dbReference>
<reference evidence="19 20" key="1">
    <citation type="journal article" date="2010" name="Proc. Natl. Acad. Sci. U.S.A.">
        <title>A Nitrospira metagenome illuminates the physiology and evolution of globally important nitrite-oxidizing bacteria.</title>
        <authorList>
            <person name="Lucker S."/>
            <person name="Wagner M."/>
            <person name="Maixner F."/>
            <person name="Pelletier E."/>
            <person name="Koch H."/>
            <person name="Vacherie B."/>
            <person name="Rattei T."/>
            <person name="Sinninghe Damste J."/>
            <person name="Spieck E."/>
            <person name="Le Paslier D."/>
            <person name="Daims H."/>
        </authorList>
    </citation>
    <scope>NUCLEOTIDE SEQUENCE [LARGE SCALE GENOMIC DNA]</scope>
</reference>
<keyword evidence="5 16" id="KW-0597">Phosphoprotein</keyword>
<dbReference type="GO" id="GO:0005524">
    <property type="term" value="F:ATP binding"/>
    <property type="evidence" value="ECO:0007669"/>
    <property type="project" value="UniProtKB-KW"/>
</dbReference>
<dbReference type="FunFam" id="3.40.50.2300:FF:000018">
    <property type="entry name" value="DNA-binding transcriptional regulator NtrC"/>
    <property type="match status" value="1"/>
</dbReference>
<gene>
    <name evidence="19" type="ORF">NIDE2020</name>
</gene>
<dbReference type="SUPFAM" id="SSF52540">
    <property type="entry name" value="P-loop containing nucleoside triphosphate hydrolases"/>
    <property type="match status" value="1"/>
</dbReference>
<evidence type="ECO:0000256" key="8">
    <source>
        <dbReference type="ARBA" id="ARBA00023012"/>
    </source>
</evidence>
<keyword evidence="6" id="KW-0547">Nucleotide-binding</keyword>
<dbReference type="PANTHER" id="PTHR32071:SF95">
    <property type="entry name" value="DNA-BINDING TRANSCRIPTIONAL REGULATOR NTRC"/>
    <property type="match status" value="1"/>
</dbReference>
<dbReference type="GO" id="GO:0043565">
    <property type="term" value="F:sequence-specific DNA binding"/>
    <property type="evidence" value="ECO:0007669"/>
    <property type="project" value="InterPro"/>
</dbReference>
<dbReference type="PANTHER" id="PTHR32071">
    <property type="entry name" value="TRANSCRIPTIONAL REGULATORY PROTEIN"/>
    <property type="match status" value="1"/>
</dbReference>
<dbReference type="HOGENOM" id="CLU_000445_0_6_0"/>
<name>D8PET1_9BACT</name>
<keyword evidence="3" id="KW-0963">Cytoplasm</keyword>
<dbReference type="InterPro" id="IPR058031">
    <property type="entry name" value="AAA_lid_NorR"/>
</dbReference>
<evidence type="ECO:0000256" key="3">
    <source>
        <dbReference type="ARBA" id="ARBA00022490"/>
    </source>
</evidence>
<dbReference type="CDD" id="cd00009">
    <property type="entry name" value="AAA"/>
    <property type="match status" value="1"/>
</dbReference>
<dbReference type="AlphaFoldDB" id="D8PET1"/>